<evidence type="ECO:0000256" key="1">
    <source>
        <dbReference type="SAM" id="SignalP"/>
    </source>
</evidence>
<feature type="signal peptide" evidence="1">
    <location>
        <begin position="1"/>
        <end position="25"/>
    </location>
</feature>
<evidence type="ECO:0000313" key="2">
    <source>
        <dbReference type="EMBL" id="EGT50509.1"/>
    </source>
</evidence>
<dbReference type="InParanoid" id="G0PBJ9"/>
<protein>
    <submittedName>
        <fullName evidence="2">Uncharacterized protein</fullName>
    </submittedName>
</protein>
<gene>
    <name evidence="2" type="ORF">CAEBREN_09356</name>
</gene>
<dbReference type="OMA" id="SEEVECF"/>
<dbReference type="AlphaFoldDB" id="G0PBJ9"/>
<reference evidence="3" key="1">
    <citation type="submission" date="2011-07" db="EMBL/GenBank/DDBJ databases">
        <authorList>
            <consortium name="Caenorhabditis brenneri Sequencing and Analysis Consortium"/>
            <person name="Wilson R.K."/>
        </authorList>
    </citation>
    <scope>NUCLEOTIDE SEQUENCE [LARGE SCALE GENOMIC DNA]</scope>
    <source>
        <strain evidence="3">PB2801</strain>
    </source>
</reference>
<sequence>MYLSFLLPSSSFLFILLALVQPSEEVECFTGNSKQVQVAEDFDFCSVSLIRKTSELHYKGHNGETQFFEGDHYNIYLKNCFTDAIFGGTEDIVCYCQLPLCNHEKSSQEFLEMLFRFHDDSNDFIDFNGSLELFLELYAKESNEKKDDSNSSDI</sequence>
<name>G0PBJ9_CAEBE</name>
<accession>G0PBJ9</accession>
<keyword evidence="3" id="KW-1185">Reference proteome</keyword>
<dbReference type="EMBL" id="GL380213">
    <property type="protein sequence ID" value="EGT50509.1"/>
    <property type="molecule type" value="Genomic_DNA"/>
</dbReference>
<keyword evidence="1" id="KW-0732">Signal</keyword>
<dbReference type="FunCoup" id="G0PBJ9">
    <property type="interactions" value="1055"/>
</dbReference>
<feature type="chain" id="PRO_5003407210" evidence="1">
    <location>
        <begin position="26"/>
        <end position="154"/>
    </location>
</feature>
<dbReference type="Proteomes" id="UP000008068">
    <property type="component" value="Unassembled WGS sequence"/>
</dbReference>
<evidence type="ECO:0000313" key="3">
    <source>
        <dbReference type="Proteomes" id="UP000008068"/>
    </source>
</evidence>
<proteinExistence type="predicted"/>
<organism evidence="3">
    <name type="scientific">Caenorhabditis brenneri</name>
    <name type="common">Nematode worm</name>
    <dbReference type="NCBI Taxonomy" id="135651"/>
    <lineage>
        <taxon>Eukaryota</taxon>
        <taxon>Metazoa</taxon>
        <taxon>Ecdysozoa</taxon>
        <taxon>Nematoda</taxon>
        <taxon>Chromadorea</taxon>
        <taxon>Rhabditida</taxon>
        <taxon>Rhabditina</taxon>
        <taxon>Rhabditomorpha</taxon>
        <taxon>Rhabditoidea</taxon>
        <taxon>Rhabditidae</taxon>
        <taxon>Peloderinae</taxon>
        <taxon>Caenorhabditis</taxon>
    </lineage>
</organism>
<dbReference type="HOGENOM" id="CLU_1705801_0_0_1"/>